<dbReference type="AlphaFoldDB" id="A0A8T1FI52"/>
<evidence type="ECO:0000313" key="2">
    <source>
        <dbReference type="EMBL" id="KAG2904889.1"/>
    </source>
</evidence>
<accession>A0A8T1FI52</accession>
<dbReference type="EMBL" id="RCML01000596">
    <property type="protein sequence ID" value="KAG2972957.1"/>
    <property type="molecule type" value="Genomic_DNA"/>
</dbReference>
<reference evidence="3" key="1">
    <citation type="submission" date="2018-10" db="EMBL/GenBank/DDBJ databases">
        <title>Effector identification in a new, highly contiguous assembly of the strawberry crown rot pathogen Phytophthora cactorum.</title>
        <authorList>
            <person name="Armitage A.D."/>
            <person name="Nellist C.F."/>
            <person name="Bates H."/>
            <person name="Vickerstaff R.J."/>
            <person name="Harrison R.J."/>
        </authorList>
    </citation>
    <scope>NUCLEOTIDE SEQUENCE</scope>
    <source>
        <strain evidence="2">4032</strain>
        <strain evidence="3">P415</strain>
    </source>
</reference>
<evidence type="ECO:0000313" key="4">
    <source>
        <dbReference type="Proteomes" id="UP000697107"/>
    </source>
</evidence>
<protein>
    <submittedName>
        <fullName evidence="3">Uncharacterized protein</fullName>
    </submittedName>
</protein>
<comment type="caution">
    <text evidence="3">The sequence shown here is derived from an EMBL/GenBank/DDBJ whole genome shotgun (WGS) entry which is preliminary data.</text>
</comment>
<evidence type="ECO:0000313" key="3">
    <source>
        <dbReference type="EMBL" id="KAG2972957.1"/>
    </source>
</evidence>
<gene>
    <name evidence="2" type="ORF">PC115_g14813</name>
    <name evidence="3" type="ORF">PC118_g15394</name>
</gene>
<proteinExistence type="predicted"/>
<dbReference type="Proteomes" id="UP000697107">
    <property type="component" value="Unassembled WGS sequence"/>
</dbReference>
<name>A0A8T1FI52_9STRA</name>
<sequence length="37" mass="3689">MVAMMAALAAAVTLAVEAVMQAEVGVEDAMLAVADPK</sequence>
<dbReference type="EMBL" id="RCMI01000579">
    <property type="protein sequence ID" value="KAG2904889.1"/>
    <property type="molecule type" value="Genomic_DNA"/>
</dbReference>
<feature type="chain" id="PRO_5036275247" evidence="1">
    <location>
        <begin position="16"/>
        <end position="37"/>
    </location>
</feature>
<dbReference type="Proteomes" id="UP000774804">
    <property type="component" value="Unassembled WGS sequence"/>
</dbReference>
<organism evidence="3 4">
    <name type="scientific">Phytophthora cactorum</name>
    <dbReference type="NCBI Taxonomy" id="29920"/>
    <lineage>
        <taxon>Eukaryota</taxon>
        <taxon>Sar</taxon>
        <taxon>Stramenopiles</taxon>
        <taxon>Oomycota</taxon>
        <taxon>Peronosporomycetes</taxon>
        <taxon>Peronosporales</taxon>
        <taxon>Peronosporaceae</taxon>
        <taxon>Phytophthora</taxon>
    </lineage>
</organism>
<keyword evidence="1" id="KW-0732">Signal</keyword>
<feature type="signal peptide" evidence="1">
    <location>
        <begin position="1"/>
        <end position="15"/>
    </location>
</feature>
<evidence type="ECO:0000256" key="1">
    <source>
        <dbReference type="SAM" id="SignalP"/>
    </source>
</evidence>